<dbReference type="OrthoDB" id="9773411at2"/>
<keyword evidence="3" id="KW-1185">Reference proteome</keyword>
<accession>A0A1G9M101</accession>
<dbReference type="Pfam" id="PF24514">
    <property type="entry name" value="SpaA_4"/>
    <property type="match status" value="1"/>
</dbReference>
<dbReference type="InterPro" id="IPR055371">
    <property type="entry name" value="SpaA_PFL_dom_4"/>
</dbReference>
<evidence type="ECO:0000259" key="1">
    <source>
        <dbReference type="PROSITE" id="PS51208"/>
    </source>
</evidence>
<protein>
    <recommendedName>
        <fullName evidence="1">Autotransporter domain-containing protein</fullName>
    </recommendedName>
</protein>
<sequence length="2981" mass="293732">MANLERVKSRVFACKTGISNGLKRLGAGVGAAVLALAGGLALSVPAQAASGTINGGASLGTNGQCTAASPSSFGVSFTATFQSADTGSLDTYSLFLLDGTGTIIGSSSQSISASAASTTTVITAPTTQTPTDGSAYTLVAYNQNTGSPIYTVGDLYESDGFQMASLAFDASALDNSCPGPNSARPTPTITTAANPTNAPFVATITFDASVTGFDSSDLVVGNGAASAFAGSGASYSVTITPVVDGDVTVSIPAAAAVNGVGTESNAAPTLTVLYDETSPQPEFIDGEPDTTIEGPITVYLQFDEIVSGVASGQIGVTNAAISSFVQVSNQLYSFTLTPDLGQTNGAVVLTYDAAQVSDIAGNTNVAASQFYSANTDAPSVVVSTSAVEPVSGPFTVDVVFNEAVTGFDVGDFLAAGNFTVDSVAGSGTTYTAILTPTGSGTLSIRVSAAAVIDVDTNANTISNLLQVEADITAPSVAITTAEVSPVGASFAATITFSKPVVDFVVGDLVLTNATATDFSGSDGVYLVTILPVATGTVKVDIPAAVAQDAGGRDNSAAATLTLQADVVAPTLTMTSAAVGPVSAPFTLLLDFSETAVGFTLSDLTVVNGVASNLQRSGDDLTATITPTAVGTLTVDVADGAFQDTAGNDNTAVTQFSIASTANGAPTVVIASSTAAGLVSGAAFPVTVTFSEPVTGFLFDEIVIVNGTRSSESISGNVYSFTVTPIADGVVSVDVPAGVAQDVDLNANTAATQFSVTADTGAPTVAITSAAVAPLAGAFNVTLTFSEPMSSVVGSTLTVGNGSVTAMSGSGAVYTATILPTADGTVTVDVLAGAANDLAGNGNTAATQYSIAAVLGSPTLAITGPAGPLADAFTATFTFSENVTGFTIDDIVVSNGVASSFAGTGAVYTVTIVPVAAGPITVDVASGAAQNGGAINNSAAPQYSVTAASLGPIATITSTTPSITGAGFIPISVAFDEDVAGLAGPDFVVTGGGAPVAFGGAGSTYSFFVSATGGVDLVIGLPASSATAVAGGAPNRLGPDLVIPVAVVPSIPTVVIASAAADPVTASTFDLTVTFSEDVTGFTIADLSVSGGEVSTFSGSGAVYAVTIAPTRDGTLTVDIAGSAATSSTGGGNTAAAQFSITVNQQLPQPVITSALSGTVSGAFDIVVNFNEPVTGFDITDLTVGNGAASNFAGSGTAYTATITPAADGAVTVDIAAAAAVDVSAGASLVAAQYSITNDETGATPTLASAAADPFSGSFVLNVTFDEAVTGFAASDLTVGNGTASGLAGSGAAYTVTITPSASGVVTVDMAPGKVGDAAGNPNLVAAQFSITADITAPSGYAVSLDQDPINSGNETALSFSYTGFEVGATLDYTISSDGGGASISDSVLVSAAAGTISGLDGSGLGDGTVTLTAALTDVLGNIGADETDTATKDTAAPSVVLSSVATDPVSGGFTLDIVFSESVTGFAIGDLTVGNGAASAFAGAGTTYSATITPAADGAVTVDVAAAAAQDAAGNDNTAATQFSITNDETAPSVVLSTVSADPVAGAFTLDIVFSESVTGFAVGDLTVGNGAASAFAGSGTTYSATITPAGDGAVTVDVAAAAAQDSAGNDNTAATQFSITNDETGPSVVLSSVSTDPVSGAFTLDVVFSESVTGFAVGDLSVGNGAASAFAGSGDTYSVTITPAGDGLVTVDVAAAAAQDAAGNANSAATQFSITRDGTAPTVALSTVSADPVSGAFTLDIVFSESVTGFAVGDLSVGNGAASAFAGTGTTYSATITPSGDGAVTVDVAAAAAQDSAGNGNTAATQFSITNDETAPTLVLSTLSGDPVSGAFTLDVVFSESVTGFAAGDLTVGNGVASAFAGSGTTYSATITPSADGAVTVDVAAAAAQDSAGNDNNAATQFSITNDGTLPTLVLSTVSGDPVSGAFTLDIVFSESVTGFGLADLNIGNGAASALAGSGDTYSATITPAADGLVTVDVAAAAAQDSAGNDNVAASQFSITSDGTAPTVVLSTASSDPVSGAFTLSVVFSESVSGFGLGDLNVGNGAASAFAGAGTTYSATITPAGDGAVTVDVAAAAAQDSAGNDNLAASQFSITSDGTAPGLVITGPAGTQTGAFTASFTFTESVSGFAVGDIVVANGAASAFAGSGAAYTATITPAADGPVTVDVAAGVASDPAGNANTAASQLSINADISAPTVLSVIVSDSDLTVSDIGTSFTIAATFSEALDSAVEPDFAFVGADLSATLSLQSSAWSSGDTVYTASYDLLDSGLMADDIDVTVSGAADVAGNLLADSTTPDLFSVELRRGGITIAQTVEGAVDGEFDFTGDLGSFAIATSGQTGSRAFTDLIAGSYTITPAAEDGFSADGASCSGGTTSVDGTTGAVTIVLAPADSVTCTFAAIADPEIDETAIPTVELALDSAIDNPAGVSTSFSLSNTGGSPFTFTAATDVTWLDVDPTSGSIPAEGSLEFTITFNDGVLDLAPGSYTANITITETGTPAQKPLGASANTLNVVTIPVTITLQPREGTLTIIATTAPSQAGDGVFNYTSTLAQLDGLSLSTVAGTASSGALTVLRGTYSLTQTTSEGWALNSMSCTGDTDGGSTFDLDTGTMVIDLDPEESMVCTFANRRDEDFIREITQSAIRSFMAARADQILTNSPELSGRMRGSRMSATPNRFAADYADGRFSADLSTSLSAIRQAAENGQPQMPGATQFNLDGQTGIASLDVWAQATYTSIDDNRAGLDASSTFGLYYLGVDMMASEDLLVGALLQWDHAETVTGTYRSEVSGDGWLAGPYMVARLAENVYLDARGAWGRSENDVNPIGLYTDAFETSRWLVEANLTGEMTSGNWRLSPQIGIAYFNEEQDSYTDTLGFLIPSQEITLGRINAGPELAYRFVNAEGGYFEPYVRLTALWDYDDADVYNAAGNLQGIGGLRADARFGLTAELPNGGLISGEIGIIGLGLGDFEANNAMLRIRLPLSME</sequence>
<evidence type="ECO:0000313" key="3">
    <source>
        <dbReference type="Proteomes" id="UP000199759"/>
    </source>
</evidence>
<reference evidence="2 3" key="1">
    <citation type="submission" date="2016-10" db="EMBL/GenBank/DDBJ databases">
        <authorList>
            <person name="de Groot N.N."/>
        </authorList>
    </citation>
    <scope>NUCLEOTIDE SEQUENCE [LARGE SCALE GENOMIC DNA]</scope>
    <source>
        <strain evidence="2 3">DSM 16077</strain>
    </source>
</reference>
<feature type="domain" description="Autotransporter" evidence="1">
    <location>
        <begin position="2719"/>
        <end position="2978"/>
    </location>
</feature>
<dbReference type="PROSITE" id="PS51208">
    <property type="entry name" value="AUTOTRANSPORTER"/>
    <property type="match status" value="1"/>
</dbReference>
<dbReference type="PANTHER" id="PTHR34677:SF3">
    <property type="entry name" value="BACTERIAL IG-LIKE DOMAIN-CONTAINING PROTEIN"/>
    <property type="match status" value="1"/>
</dbReference>
<organism evidence="2 3">
    <name type="scientific">Maricaulis salignorans</name>
    <dbReference type="NCBI Taxonomy" id="144026"/>
    <lineage>
        <taxon>Bacteria</taxon>
        <taxon>Pseudomonadati</taxon>
        <taxon>Pseudomonadota</taxon>
        <taxon>Alphaproteobacteria</taxon>
        <taxon>Maricaulales</taxon>
        <taxon>Maricaulaceae</taxon>
        <taxon>Maricaulis</taxon>
    </lineage>
</organism>
<dbReference type="STRING" id="144026.SAMN04488568_101271"/>
<dbReference type="InterPro" id="IPR005546">
    <property type="entry name" value="Autotransporte_beta"/>
</dbReference>
<proteinExistence type="predicted"/>
<dbReference type="Proteomes" id="UP000199759">
    <property type="component" value="Unassembled WGS sequence"/>
</dbReference>
<dbReference type="SMART" id="SM00869">
    <property type="entry name" value="Autotransporter"/>
    <property type="match status" value="1"/>
</dbReference>
<name>A0A1G9M101_9PROT</name>
<dbReference type="Pfam" id="PF19078">
    <property type="entry name" value="Big_12"/>
    <property type="match status" value="19"/>
</dbReference>
<dbReference type="Gene3D" id="2.60.40.10">
    <property type="entry name" value="Immunoglobulins"/>
    <property type="match status" value="1"/>
</dbReference>
<evidence type="ECO:0000313" key="2">
    <source>
        <dbReference type="EMBL" id="SDL67405.1"/>
    </source>
</evidence>
<dbReference type="Gene3D" id="2.40.128.130">
    <property type="entry name" value="Autotransporter beta-domain"/>
    <property type="match status" value="1"/>
</dbReference>
<dbReference type="EMBL" id="FNHG01000001">
    <property type="protein sequence ID" value="SDL67405.1"/>
    <property type="molecule type" value="Genomic_DNA"/>
</dbReference>
<dbReference type="InterPro" id="IPR036709">
    <property type="entry name" value="Autotransporte_beta_dom_sf"/>
</dbReference>
<dbReference type="PANTHER" id="PTHR34677">
    <property type="match status" value="1"/>
</dbReference>
<gene>
    <name evidence="2" type="ORF">SAMN04488568_101271</name>
</gene>
<dbReference type="InterPro" id="IPR044048">
    <property type="entry name" value="Big_12"/>
</dbReference>
<dbReference type="InterPro" id="IPR013783">
    <property type="entry name" value="Ig-like_fold"/>
</dbReference>
<dbReference type="SUPFAM" id="SSF103515">
    <property type="entry name" value="Autotransporter"/>
    <property type="match status" value="1"/>
</dbReference>